<keyword evidence="8" id="KW-1185">Reference proteome</keyword>
<evidence type="ECO:0000256" key="2">
    <source>
        <dbReference type="ARBA" id="ARBA00006948"/>
    </source>
</evidence>
<dbReference type="AlphaFoldDB" id="A0AAV8S675"/>
<comment type="similarity">
    <text evidence="2">Belongs to the TMEM45 family.</text>
</comment>
<feature type="transmembrane region" description="Helical" evidence="6">
    <location>
        <begin position="119"/>
        <end position="139"/>
    </location>
</feature>
<proteinExistence type="inferred from homology"/>
<dbReference type="EMBL" id="JAIWQS010000112">
    <property type="protein sequence ID" value="KAJ8747696.1"/>
    <property type="molecule type" value="Genomic_DNA"/>
</dbReference>
<dbReference type="PANTHER" id="PTHR46285:SF3">
    <property type="entry name" value="PROTEINASE INHIBITOR I4, SERPIN (DUF716)"/>
    <property type="match status" value="1"/>
</dbReference>
<evidence type="ECO:0000256" key="6">
    <source>
        <dbReference type="SAM" id="Phobius"/>
    </source>
</evidence>
<dbReference type="Pfam" id="PF04819">
    <property type="entry name" value="DUF716"/>
    <property type="match status" value="1"/>
</dbReference>
<feature type="transmembrane region" description="Helical" evidence="6">
    <location>
        <begin position="6"/>
        <end position="23"/>
    </location>
</feature>
<sequence>MGTFTGHIAPGLFFMSVGFWHLLNHIKLQVQQPNSYVSSPWFGTSKVRYIELYSIFLGSIVSVSMELFLVHERHQPFDPDGTIPSNHLHNFEHSFISVTYSVYAAFAIILDKIKPKARYALTQSLQALGFGQQLFLFHFHSADHLGVEGQYHMHLQIAIAVSLITALLGVNYPRSFIISFVRSTSILCQGLWFIVTGYMLYTPSLLPKGCLIHMEEGLEKVRCKEEEALSRAKSLVNIQFSMCLIVVTIIAMSLYLVLLKFCGENINYAALSSKEMILEEELDDVESANNDQTDDSKRFIHMGRNLGPIYIER</sequence>
<evidence type="ECO:0000256" key="3">
    <source>
        <dbReference type="ARBA" id="ARBA00022692"/>
    </source>
</evidence>
<feature type="transmembrane region" description="Helical" evidence="6">
    <location>
        <begin position="52"/>
        <end position="71"/>
    </location>
</feature>
<evidence type="ECO:0000256" key="4">
    <source>
        <dbReference type="ARBA" id="ARBA00022989"/>
    </source>
</evidence>
<gene>
    <name evidence="7" type="ORF">K2173_014379</name>
</gene>
<evidence type="ECO:0000256" key="5">
    <source>
        <dbReference type="ARBA" id="ARBA00023136"/>
    </source>
</evidence>
<accession>A0AAV8S675</accession>
<name>A0AAV8S675_9ROSI</name>
<feature type="transmembrane region" description="Helical" evidence="6">
    <location>
        <begin position="151"/>
        <end position="172"/>
    </location>
</feature>
<protein>
    <submittedName>
        <fullName evidence="7">Uncharacterized protein</fullName>
    </submittedName>
</protein>
<keyword evidence="4 6" id="KW-1133">Transmembrane helix</keyword>
<dbReference type="PANTHER" id="PTHR46285">
    <property type="entry name" value="PROTEINASE INHIBITOR I4, SERPIN (DUF716)-RELATED"/>
    <property type="match status" value="1"/>
</dbReference>
<evidence type="ECO:0000313" key="7">
    <source>
        <dbReference type="EMBL" id="KAJ8747696.1"/>
    </source>
</evidence>
<keyword evidence="3 6" id="KW-0812">Transmembrane</keyword>
<feature type="transmembrane region" description="Helical" evidence="6">
    <location>
        <begin position="184"/>
        <end position="201"/>
    </location>
</feature>
<dbReference type="InterPro" id="IPR006904">
    <property type="entry name" value="DUF716"/>
</dbReference>
<feature type="transmembrane region" description="Helical" evidence="6">
    <location>
        <begin position="91"/>
        <end position="110"/>
    </location>
</feature>
<dbReference type="GO" id="GO:0016020">
    <property type="term" value="C:membrane"/>
    <property type="evidence" value="ECO:0007669"/>
    <property type="project" value="UniProtKB-SubCell"/>
</dbReference>
<evidence type="ECO:0000256" key="1">
    <source>
        <dbReference type="ARBA" id="ARBA00004141"/>
    </source>
</evidence>
<dbReference type="Proteomes" id="UP001159364">
    <property type="component" value="Unassembled WGS sequence"/>
</dbReference>
<organism evidence="7 8">
    <name type="scientific">Erythroxylum novogranatense</name>
    <dbReference type="NCBI Taxonomy" id="1862640"/>
    <lineage>
        <taxon>Eukaryota</taxon>
        <taxon>Viridiplantae</taxon>
        <taxon>Streptophyta</taxon>
        <taxon>Embryophyta</taxon>
        <taxon>Tracheophyta</taxon>
        <taxon>Spermatophyta</taxon>
        <taxon>Magnoliopsida</taxon>
        <taxon>eudicotyledons</taxon>
        <taxon>Gunneridae</taxon>
        <taxon>Pentapetalae</taxon>
        <taxon>rosids</taxon>
        <taxon>fabids</taxon>
        <taxon>Malpighiales</taxon>
        <taxon>Erythroxylaceae</taxon>
        <taxon>Erythroxylum</taxon>
    </lineage>
</organism>
<comment type="subcellular location">
    <subcellularLocation>
        <location evidence="1">Membrane</location>
        <topology evidence="1">Multi-pass membrane protein</topology>
    </subcellularLocation>
</comment>
<evidence type="ECO:0000313" key="8">
    <source>
        <dbReference type="Proteomes" id="UP001159364"/>
    </source>
</evidence>
<feature type="transmembrane region" description="Helical" evidence="6">
    <location>
        <begin position="238"/>
        <end position="258"/>
    </location>
</feature>
<reference evidence="7 8" key="1">
    <citation type="submission" date="2021-09" db="EMBL/GenBank/DDBJ databases">
        <title>Genomic insights and catalytic innovation underlie evolution of tropane alkaloids biosynthesis.</title>
        <authorList>
            <person name="Wang Y.-J."/>
            <person name="Tian T."/>
            <person name="Huang J.-P."/>
            <person name="Huang S.-X."/>
        </authorList>
    </citation>
    <scope>NUCLEOTIDE SEQUENCE [LARGE SCALE GENOMIC DNA]</scope>
    <source>
        <strain evidence="7">KIB-2018</strain>
        <tissue evidence="7">Leaf</tissue>
    </source>
</reference>
<keyword evidence="5 6" id="KW-0472">Membrane</keyword>
<comment type="caution">
    <text evidence="7">The sequence shown here is derived from an EMBL/GenBank/DDBJ whole genome shotgun (WGS) entry which is preliminary data.</text>
</comment>